<evidence type="ECO:0000259" key="20">
    <source>
        <dbReference type="PROSITE" id="PS50191"/>
    </source>
</evidence>
<dbReference type="InterPro" id="IPR044834">
    <property type="entry name" value="PATL"/>
</dbReference>
<dbReference type="SUPFAM" id="SSF52025">
    <property type="entry name" value="PA domain"/>
    <property type="match status" value="1"/>
</dbReference>
<dbReference type="PANTHER" id="PTHR45932:SF17">
    <property type="entry name" value="CELLULAR RETINALDEHYDE-BINDING_TRIPLE FUNCTION DOMAIN-CONTAINING PROTEIN"/>
    <property type="match status" value="1"/>
</dbReference>
<dbReference type="Proteomes" id="UP001497522">
    <property type="component" value="Chromosome 10"/>
</dbReference>
<evidence type="ECO:0000256" key="9">
    <source>
        <dbReference type="ARBA" id="ARBA00022771"/>
    </source>
</evidence>
<dbReference type="EMBL" id="OZ023711">
    <property type="protein sequence ID" value="CAK9859384.1"/>
    <property type="molecule type" value="Genomic_DNA"/>
</dbReference>
<evidence type="ECO:0000256" key="12">
    <source>
        <dbReference type="ARBA" id="ARBA00023121"/>
    </source>
</evidence>
<keyword evidence="5" id="KW-0132">Cell division</keyword>
<keyword evidence="14" id="KW-0325">Glycoprotein</keyword>
<comment type="similarity">
    <text evidence="2">Belongs to the patellin family.</text>
</comment>
<evidence type="ECO:0000256" key="13">
    <source>
        <dbReference type="ARBA" id="ARBA00023136"/>
    </source>
</evidence>
<dbReference type="Gene3D" id="3.40.525.10">
    <property type="entry name" value="CRAL-TRIO lipid binding domain"/>
    <property type="match status" value="1"/>
</dbReference>
<evidence type="ECO:0000256" key="11">
    <source>
        <dbReference type="ARBA" id="ARBA00022989"/>
    </source>
</evidence>
<evidence type="ECO:0000256" key="10">
    <source>
        <dbReference type="ARBA" id="ARBA00022833"/>
    </source>
</evidence>
<dbReference type="Pfam" id="PF03765">
    <property type="entry name" value="CRAL_TRIO_N"/>
    <property type="match status" value="1"/>
</dbReference>
<proteinExistence type="inferred from homology"/>
<organism evidence="22 23">
    <name type="scientific">Sphagnum jensenii</name>
    <dbReference type="NCBI Taxonomy" id="128206"/>
    <lineage>
        <taxon>Eukaryota</taxon>
        <taxon>Viridiplantae</taxon>
        <taxon>Streptophyta</taxon>
        <taxon>Embryophyta</taxon>
        <taxon>Bryophyta</taxon>
        <taxon>Sphagnophytina</taxon>
        <taxon>Sphagnopsida</taxon>
        <taxon>Sphagnales</taxon>
        <taxon>Sphagnaceae</taxon>
        <taxon>Sphagnum</taxon>
    </lineage>
</organism>
<keyword evidence="9 17" id="KW-0863">Zinc-finger</keyword>
<dbReference type="SUPFAM" id="SSF101576">
    <property type="entry name" value="Supernatant protein factor (SPF), C-terminal domain"/>
    <property type="match status" value="1"/>
</dbReference>
<evidence type="ECO:0000256" key="18">
    <source>
        <dbReference type="SAM" id="Phobius"/>
    </source>
</evidence>
<evidence type="ECO:0000256" key="1">
    <source>
        <dbReference type="ARBA" id="ARBA00004496"/>
    </source>
</evidence>
<keyword evidence="11 18" id="KW-1133">Transmembrane helix</keyword>
<keyword evidence="13 18" id="KW-0472">Membrane</keyword>
<dbReference type="CDD" id="cd00170">
    <property type="entry name" value="SEC14"/>
    <property type="match status" value="1"/>
</dbReference>
<dbReference type="CDD" id="cd23118">
    <property type="entry name" value="RING-H2_SIS3"/>
    <property type="match status" value="1"/>
</dbReference>
<accession>A0ABP1AA14</accession>
<dbReference type="SMART" id="SM01100">
    <property type="entry name" value="CRAL_TRIO_N"/>
    <property type="match status" value="1"/>
</dbReference>
<evidence type="ECO:0000256" key="14">
    <source>
        <dbReference type="ARBA" id="ARBA00023180"/>
    </source>
</evidence>
<dbReference type="InterPro" id="IPR046450">
    <property type="entry name" value="PA_dom_sf"/>
</dbReference>
<reference evidence="22" key="1">
    <citation type="submission" date="2024-03" db="EMBL/GenBank/DDBJ databases">
        <authorList>
            <consortium name="ELIXIR-Norway"/>
            <consortium name="Elixir Norway"/>
        </authorList>
    </citation>
    <scope>NUCLEOTIDE SEQUENCE</scope>
</reference>
<feature type="transmembrane region" description="Helical" evidence="18">
    <location>
        <begin position="202"/>
        <end position="225"/>
    </location>
</feature>
<keyword evidence="8" id="KW-0732">Signal</keyword>
<dbReference type="PROSITE" id="PS50089">
    <property type="entry name" value="ZF_RING_2"/>
    <property type="match status" value="1"/>
</dbReference>
<dbReference type="SUPFAM" id="SSF52087">
    <property type="entry name" value="CRAL/TRIO domain"/>
    <property type="match status" value="1"/>
</dbReference>
<keyword evidence="23" id="KW-1185">Reference proteome</keyword>
<dbReference type="SUPFAM" id="SSF57850">
    <property type="entry name" value="RING/U-box"/>
    <property type="match status" value="1"/>
</dbReference>
<evidence type="ECO:0000256" key="16">
    <source>
        <dbReference type="ARBA" id="ARBA00046288"/>
    </source>
</evidence>
<dbReference type="Pfam" id="PF00650">
    <property type="entry name" value="CRAL_TRIO"/>
    <property type="match status" value="1"/>
</dbReference>
<evidence type="ECO:0000256" key="4">
    <source>
        <dbReference type="ARBA" id="ARBA00022490"/>
    </source>
</evidence>
<feature type="transmembrane region" description="Helical" evidence="18">
    <location>
        <begin position="12"/>
        <end position="30"/>
    </location>
</feature>
<evidence type="ECO:0000256" key="17">
    <source>
        <dbReference type="PROSITE-ProRule" id="PRU00175"/>
    </source>
</evidence>
<evidence type="ECO:0000313" key="22">
    <source>
        <dbReference type="EMBL" id="CAK9859384.1"/>
    </source>
</evidence>
<dbReference type="CDD" id="cd02123">
    <property type="entry name" value="PA_C_RZF_like"/>
    <property type="match status" value="1"/>
</dbReference>
<dbReference type="InterPro" id="IPR001841">
    <property type="entry name" value="Znf_RING"/>
</dbReference>
<dbReference type="Pfam" id="PF02225">
    <property type="entry name" value="PA"/>
    <property type="match status" value="1"/>
</dbReference>
<dbReference type="Gene3D" id="1.10.8.20">
    <property type="entry name" value="N-terminal domain of phosphatidylinositol transfer protein sec14p"/>
    <property type="match status" value="1"/>
</dbReference>
<dbReference type="InterPro" id="IPR036273">
    <property type="entry name" value="CRAL/TRIO_N_dom_sf"/>
</dbReference>
<evidence type="ECO:0000256" key="8">
    <source>
        <dbReference type="ARBA" id="ARBA00022729"/>
    </source>
</evidence>
<evidence type="ECO:0000256" key="6">
    <source>
        <dbReference type="ARBA" id="ARBA00022692"/>
    </source>
</evidence>
<name>A0ABP1AA14_9BRYO</name>
<dbReference type="InterPro" id="IPR009038">
    <property type="entry name" value="GOLD_dom"/>
</dbReference>
<feature type="domain" description="GOLD" evidence="21">
    <location>
        <begin position="639"/>
        <end position="742"/>
    </location>
</feature>
<dbReference type="Gene3D" id="2.60.120.680">
    <property type="entry name" value="GOLD domain"/>
    <property type="match status" value="1"/>
</dbReference>
<evidence type="ECO:0000313" key="23">
    <source>
        <dbReference type="Proteomes" id="UP001497522"/>
    </source>
</evidence>
<evidence type="ECO:0000259" key="19">
    <source>
        <dbReference type="PROSITE" id="PS50089"/>
    </source>
</evidence>
<keyword evidence="15" id="KW-0131">Cell cycle</keyword>
<keyword evidence="10" id="KW-0862">Zinc</keyword>
<keyword evidence="7" id="KW-0479">Metal-binding</keyword>
<dbReference type="PROSITE" id="PS50866">
    <property type="entry name" value="GOLD"/>
    <property type="match status" value="1"/>
</dbReference>
<keyword evidence="6 18" id="KW-0812">Transmembrane</keyword>
<dbReference type="PROSITE" id="PS50191">
    <property type="entry name" value="CRAL_TRIO"/>
    <property type="match status" value="1"/>
</dbReference>
<dbReference type="PANTHER" id="PTHR45932">
    <property type="entry name" value="PATELLIN-1"/>
    <property type="match status" value="1"/>
</dbReference>
<dbReference type="Gene3D" id="3.50.30.30">
    <property type="match status" value="1"/>
</dbReference>
<feature type="domain" description="RING-type" evidence="19">
    <location>
        <begin position="272"/>
        <end position="314"/>
    </location>
</feature>
<evidence type="ECO:0000256" key="15">
    <source>
        <dbReference type="ARBA" id="ARBA00023306"/>
    </source>
</evidence>
<comment type="subcellular location">
    <subcellularLocation>
        <location evidence="1">Cytoplasm</location>
    </subcellularLocation>
    <subcellularLocation>
        <location evidence="16">Endomembrane system</location>
        <topology evidence="16">Single-pass type I membrane protein</topology>
    </subcellularLocation>
</comment>
<gene>
    <name evidence="22" type="ORF">CSSPJE1EN2_LOCUS2379</name>
</gene>
<dbReference type="SUPFAM" id="SSF46938">
    <property type="entry name" value="CRAL/TRIO N-terminal domain"/>
    <property type="match status" value="1"/>
</dbReference>
<keyword evidence="12" id="KW-0446">Lipid-binding</keyword>
<evidence type="ECO:0000256" key="3">
    <source>
        <dbReference type="ARBA" id="ARBA00022448"/>
    </source>
</evidence>
<dbReference type="InterPro" id="IPR003137">
    <property type="entry name" value="PA_domain"/>
</dbReference>
<dbReference type="InterPro" id="IPR056794">
    <property type="entry name" value="PATL1-6_C_GOLD"/>
</dbReference>
<dbReference type="Pfam" id="PF25099">
    <property type="entry name" value="GOLD_PATL1_C"/>
    <property type="match status" value="1"/>
</dbReference>
<dbReference type="InterPro" id="IPR011074">
    <property type="entry name" value="CRAL/TRIO_N_dom"/>
</dbReference>
<dbReference type="SMART" id="SM00516">
    <property type="entry name" value="SEC14"/>
    <property type="match status" value="1"/>
</dbReference>
<evidence type="ECO:0000256" key="7">
    <source>
        <dbReference type="ARBA" id="ARBA00022723"/>
    </source>
</evidence>
<dbReference type="InterPro" id="IPR013083">
    <property type="entry name" value="Znf_RING/FYVE/PHD"/>
</dbReference>
<dbReference type="InterPro" id="IPR036865">
    <property type="entry name" value="CRAL-TRIO_dom_sf"/>
</dbReference>
<feature type="domain" description="CRAL-TRIO" evidence="20">
    <location>
        <begin position="459"/>
        <end position="632"/>
    </location>
</feature>
<dbReference type="InterPro" id="IPR036598">
    <property type="entry name" value="GOLD_dom_sf"/>
</dbReference>
<evidence type="ECO:0000259" key="21">
    <source>
        <dbReference type="PROSITE" id="PS50866"/>
    </source>
</evidence>
<sequence length="752" mass="83820">MLLMVINGYWYLFYLWLLMFFSGYYAGLAVRIVGQREVMISLVGLSLVLLTLLLGRVNSAVILLTSSNETWSFPDAEANFAPRIPAAGIMGVLHEANPQDACTPLIRDPDSERSLLPPFVVVARGICNFDTKVRHAQEAGFGAVIVYNNADNHELVTMSGISDDLHIYAVFVSKSSGEALLHYAGDMRTICYIMPAFENVAWSVMAVSFISLIGVSIVLATFVFVRRYRFRYLPPQLLLAREPSGMSSTEVKALPSFVFKCVGEGRGTAETCAICLEDYEAGENLRLLPCHHEFHVDCIDQWLTTQRAFCPVCKRDAQSKSHEPVPIETTPLLAAVGRALGGPINVGASIASTQTASTFNHPHFPAAPIRSPATYTVAHTCPEQRAEETTPPTAEDAKSANPEDVCLWGVPLLDTKGDERTNVILLKFLRAKDFKVDEAYTMLVNTVKWRQSFLATTIHEKNLQSKLDECFYMQGKDKDGHPVCYNIWGAFHDNPDLSEKMLGNDSKMKNNFLRWRVQLLEKGIKELEFTPGGTSAILQVNDLKNIPLLKKEMRDAVHVVINLLKDNYPELVVKNVFLNPPWYFSALYNLINPFITPRMKSKIFLARPGQIFNSIAPEDVLVQYGGFARSNDAEFTGAESSVKELIINAGEEKSIEIALEQAGSTAVWDLSVIGWDVSYRAEFAPTATESHHIIPEKTKKLLSVEQTIRGTFNCQEPGKLLLFINNNSASKKEKRVLYRFKVKVPDAVVAEH</sequence>
<evidence type="ECO:0000256" key="5">
    <source>
        <dbReference type="ARBA" id="ARBA00022618"/>
    </source>
</evidence>
<dbReference type="Gene3D" id="3.30.40.10">
    <property type="entry name" value="Zinc/RING finger domain, C3HC4 (zinc finger)"/>
    <property type="match status" value="1"/>
</dbReference>
<dbReference type="InterPro" id="IPR044744">
    <property type="entry name" value="ZNRF4/RNF13/RNF167_PA"/>
</dbReference>
<protein>
    <submittedName>
        <fullName evidence="22">Uncharacterized protein</fullName>
    </submittedName>
</protein>
<keyword evidence="4" id="KW-0963">Cytoplasm</keyword>
<dbReference type="PRINTS" id="PR00180">
    <property type="entry name" value="CRETINALDHBP"/>
</dbReference>
<dbReference type="InterPro" id="IPR001251">
    <property type="entry name" value="CRAL-TRIO_dom"/>
</dbReference>
<dbReference type="SMART" id="SM00184">
    <property type="entry name" value="RING"/>
    <property type="match status" value="1"/>
</dbReference>
<feature type="transmembrane region" description="Helical" evidence="18">
    <location>
        <begin position="42"/>
        <end position="64"/>
    </location>
</feature>
<evidence type="ECO:0000256" key="2">
    <source>
        <dbReference type="ARBA" id="ARBA00007155"/>
    </source>
</evidence>
<dbReference type="Pfam" id="PF13639">
    <property type="entry name" value="zf-RING_2"/>
    <property type="match status" value="1"/>
</dbReference>
<keyword evidence="3" id="KW-0813">Transport</keyword>